<organism evidence="1 2">
    <name type="scientific">Elaphomyces granulatus</name>
    <dbReference type="NCBI Taxonomy" id="519963"/>
    <lineage>
        <taxon>Eukaryota</taxon>
        <taxon>Fungi</taxon>
        <taxon>Dikarya</taxon>
        <taxon>Ascomycota</taxon>
        <taxon>Pezizomycotina</taxon>
        <taxon>Eurotiomycetes</taxon>
        <taxon>Eurotiomycetidae</taxon>
        <taxon>Eurotiales</taxon>
        <taxon>Elaphomycetaceae</taxon>
        <taxon>Elaphomyces</taxon>
    </lineage>
</organism>
<gene>
    <name evidence="1" type="ORF">Egran_06705</name>
</gene>
<dbReference type="Proteomes" id="UP000243515">
    <property type="component" value="Unassembled WGS sequence"/>
</dbReference>
<dbReference type="OrthoDB" id="4537478at2759"/>
<dbReference type="EMBL" id="NPHW01006823">
    <property type="protein sequence ID" value="OXV05527.1"/>
    <property type="molecule type" value="Genomic_DNA"/>
</dbReference>
<protein>
    <submittedName>
        <fullName evidence="1">Uncharacterized protein</fullName>
    </submittedName>
</protein>
<sequence>MLVALWCEHVGVSRSQYAALLQILLILENIGPIRRLPKTLDHLKKQFWAQFPLLPMRRKKIPVVSTKLPTLSAAERGLVNFATCSLYFQDPIALLTNMARSPKFRSTMHHGMAHFVDEPAELWESSSWPSSIRSTSGEFARYADGSPIFISDVVKYRCMDQSCSCSISTEKHIGRVRAVGKDFTSCARSPGVVTIVVFPYIRQQEAPRQLLTLLSPLKKQPPFAGNELIVNETSFLLREYKQLVQRTNKRDVEKVLLQKESFRRTLLLLIEGVFAEEEPDLSTKILDMYHHCPLVFKDYLRLSDNVPDDPDDETEAWEFALGCYRNIRPWSLLTGKDIQENFQIPLRLTNLGTMHPFAQQL</sequence>
<comment type="caution">
    <text evidence="1">The sequence shown here is derived from an EMBL/GenBank/DDBJ whole genome shotgun (WGS) entry which is preliminary data.</text>
</comment>
<accession>A0A232LNY5</accession>
<reference evidence="1 2" key="1">
    <citation type="journal article" date="2015" name="Environ. Microbiol.">
        <title>Metagenome sequence of Elaphomyces granulatus from sporocarp tissue reveals Ascomycota ectomycorrhizal fingerprints of genome expansion and a Proteobacteria-rich microbiome.</title>
        <authorList>
            <person name="Quandt C.A."/>
            <person name="Kohler A."/>
            <person name="Hesse C.N."/>
            <person name="Sharpton T.J."/>
            <person name="Martin F."/>
            <person name="Spatafora J.W."/>
        </authorList>
    </citation>
    <scope>NUCLEOTIDE SEQUENCE [LARGE SCALE GENOMIC DNA]</scope>
    <source>
        <strain evidence="1 2">OSC145934</strain>
    </source>
</reference>
<dbReference type="AlphaFoldDB" id="A0A232LNY5"/>
<evidence type="ECO:0000313" key="2">
    <source>
        <dbReference type="Proteomes" id="UP000243515"/>
    </source>
</evidence>
<keyword evidence="2" id="KW-1185">Reference proteome</keyword>
<name>A0A232LNY5_9EURO</name>
<proteinExistence type="predicted"/>
<evidence type="ECO:0000313" key="1">
    <source>
        <dbReference type="EMBL" id="OXV05527.1"/>
    </source>
</evidence>
<feature type="non-terminal residue" evidence="1">
    <location>
        <position position="361"/>
    </location>
</feature>